<dbReference type="Pfam" id="PF11154">
    <property type="entry name" value="DUF2934"/>
    <property type="match status" value="1"/>
</dbReference>
<evidence type="ECO:0008006" key="4">
    <source>
        <dbReference type="Google" id="ProtNLM"/>
    </source>
</evidence>
<organism evidence="2 3">
    <name type="scientific">Nibricoccus aquaticus</name>
    <dbReference type="NCBI Taxonomy" id="2576891"/>
    <lineage>
        <taxon>Bacteria</taxon>
        <taxon>Pseudomonadati</taxon>
        <taxon>Verrucomicrobiota</taxon>
        <taxon>Opitutia</taxon>
        <taxon>Opitutales</taxon>
        <taxon>Opitutaceae</taxon>
        <taxon>Nibricoccus</taxon>
    </lineage>
</organism>
<proteinExistence type="predicted"/>
<name>A0A290QIS0_9BACT</name>
<evidence type="ECO:0000256" key="1">
    <source>
        <dbReference type="SAM" id="MobiDB-lite"/>
    </source>
</evidence>
<feature type="region of interest" description="Disordered" evidence="1">
    <location>
        <begin position="1"/>
        <end position="23"/>
    </location>
</feature>
<dbReference type="Proteomes" id="UP000217265">
    <property type="component" value="Chromosome"/>
</dbReference>
<evidence type="ECO:0000313" key="2">
    <source>
        <dbReference type="EMBL" id="ATC65228.1"/>
    </source>
</evidence>
<feature type="compositionally biased region" description="Polar residues" evidence="1">
    <location>
        <begin position="1"/>
        <end position="11"/>
    </location>
</feature>
<evidence type="ECO:0000313" key="3">
    <source>
        <dbReference type="Proteomes" id="UP000217265"/>
    </source>
</evidence>
<feature type="region of interest" description="Disordered" evidence="1">
    <location>
        <begin position="53"/>
        <end position="92"/>
    </location>
</feature>
<dbReference type="AlphaFoldDB" id="A0A290QIS0"/>
<reference evidence="2 3" key="1">
    <citation type="submission" date="2017-09" db="EMBL/GenBank/DDBJ databases">
        <title>Complete genome sequence of Verrucomicrobial strain HZ-65, isolated from freshwater.</title>
        <authorList>
            <person name="Choi A."/>
        </authorList>
    </citation>
    <scope>NUCLEOTIDE SEQUENCE [LARGE SCALE GENOMIC DNA]</scope>
    <source>
        <strain evidence="2 3">HZ-65</strain>
    </source>
</reference>
<feature type="compositionally biased region" description="Basic and acidic residues" evidence="1">
    <location>
        <begin position="64"/>
        <end position="73"/>
    </location>
</feature>
<dbReference type="KEGG" id="vbh:CMV30_15405"/>
<dbReference type="EMBL" id="CP023344">
    <property type="protein sequence ID" value="ATC65228.1"/>
    <property type="molecule type" value="Genomic_DNA"/>
</dbReference>
<sequence>MPRTQEQIKTGSKQDVREEVEHEEIARRAHELWEQDGRQDGRDQEHWIEAEKQLRGSAPSRGPADFERGDAHAQARAIKASAEKRANGQTRN</sequence>
<keyword evidence="3" id="KW-1185">Reference proteome</keyword>
<accession>A0A290QIS0</accession>
<protein>
    <recommendedName>
        <fullName evidence="4">DUF2934 domain-containing protein</fullName>
    </recommendedName>
</protein>
<gene>
    <name evidence="2" type="ORF">CMV30_15405</name>
</gene>
<dbReference type="InterPro" id="IPR021327">
    <property type="entry name" value="DUF2934"/>
</dbReference>
<feature type="compositionally biased region" description="Basic and acidic residues" evidence="1">
    <location>
        <begin position="12"/>
        <end position="23"/>
    </location>
</feature>
<dbReference type="OrthoDB" id="199191at2"/>